<dbReference type="InterPro" id="IPR029056">
    <property type="entry name" value="Ribokinase-like"/>
</dbReference>
<dbReference type="RefSeq" id="WP_147554793.1">
    <property type="nucleotide sequence ID" value="NZ_VOWJ01000002.1"/>
</dbReference>
<dbReference type="CDD" id="cd01171">
    <property type="entry name" value="YXKO-related"/>
    <property type="match status" value="1"/>
</dbReference>
<evidence type="ECO:0000313" key="20">
    <source>
        <dbReference type="EMBL" id="TXE90128.1"/>
    </source>
</evidence>
<comment type="cofactor">
    <cofactor evidence="17">
        <name>K(+)</name>
        <dbReference type="ChEBI" id="CHEBI:29103"/>
    </cofactor>
    <text evidence="17">Binds 1 potassium ion per subunit.</text>
</comment>
<evidence type="ECO:0000256" key="6">
    <source>
        <dbReference type="ARBA" id="ARBA00022741"/>
    </source>
</evidence>
<dbReference type="PANTHER" id="PTHR12592:SF0">
    <property type="entry name" value="ATP-DEPENDENT (S)-NAD(P)H-HYDRATE DEHYDRATASE"/>
    <property type="match status" value="1"/>
</dbReference>
<evidence type="ECO:0000256" key="5">
    <source>
        <dbReference type="ARBA" id="ARBA00022723"/>
    </source>
</evidence>
<dbReference type="InterPro" id="IPR036652">
    <property type="entry name" value="YjeF_N_dom_sf"/>
</dbReference>
<evidence type="ECO:0000256" key="10">
    <source>
        <dbReference type="ARBA" id="ARBA00023027"/>
    </source>
</evidence>
<evidence type="ECO:0000259" key="19">
    <source>
        <dbReference type="PROSITE" id="PS51385"/>
    </source>
</evidence>
<evidence type="ECO:0000256" key="3">
    <source>
        <dbReference type="ARBA" id="ARBA00006001"/>
    </source>
</evidence>
<feature type="domain" description="YjeF N-terminal" evidence="19">
    <location>
        <begin position="8"/>
        <end position="198"/>
    </location>
</feature>
<dbReference type="EMBL" id="VOWJ01000002">
    <property type="protein sequence ID" value="TXE90128.1"/>
    <property type="molecule type" value="Genomic_DNA"/>
</dbReference>
<comment type="caution">
    <text evidence="20">The sequence shown here is derived from an EMBL/GenBank/DDBJ whole genome shotgun (WGS) entry which is preliminary data.</text>
</comment>
<evidence type="ECO:0000256" key="17">
    <source>
        <dbReference type="PIRNR" id="PIRNR017184"/>
    </source>
</evidence>
<dbReference type="EC" id="5.1.99.6" evidence="17"/>
<evidence type="ECO:0000256" key="7">
    <source>
        <dbReference type="ARBA" id="ARBA00022840"/>
    </source>
</evidence>
<gene>
    <name evidence="20" type="ORF">FPD38_00080</name>
</gene>
<evidence type="ECO:0000256" key="16">
    <source>
        <dbReference type="ARBA" id="ARBA00049209"/>
    </source>
</evidence>
<evidence type="ECO:0000256" key="1">
    <source>
        <dbReference type="ARBA" id="ARBA00000013"/>
    </source>
</evidence>
<name>A0A5C7DXE6_9BACT</name>
<evidence type="ECO:0000256" key="13">
    <source>
        <dbReference type="ARBA" id="ARBA00023268"/>
    </source>
</evidence>
<dbReference type="SUPFAM" id="SSF53613">
    <property type="entry name" value="Ribokinase-like"/>
    <property type="match status" value="1"/>
</dbReference>
<dbReference type="InterPro" id="IPR030677">
    <property type="entry name" value="Nnr"/>
</dbReference>
<evidence type="ECO:0000256" key="9">
    <source>
        <dbReference type="ARBA" id="ARBA00022958"/>
    </source>
</evidence>
<dbReference type="NCBIfam" id="TIGR00197">
    <property type="entry name" value="yjeF_nterm"/>
    <property type="match status" value="1"/>
</dbReference>
<keyword evidence="12 17" id="KW-0456">Lyase</keyword>
<evidence type="ECO:0000256" key="2">
    <source>
        <dbReference type="ARBA" id="ARBA00000909"/>
    </source>
</evidence>
<keyword evidence="6 17" id="KW-0547">Nucleotide-binding</keyword>
<evidence type="ECO:0000256" key="8">
    <source>
        <dbReference type="ARBA" id="ARBA00022857"/>
    </source>
</evidence>
<organism evidence="20 21">
    <name type="scientific">Campylobacter volucris</name>
    <dbReference type="NCBI Taxonomy" id="1031542"/>
    <lineage>
        <taxon>Bacteria</taxon>
        <taxon>Pseudomonadati</taxon>
        <taxon>Campylobacterota</taxon>
        <taxon>Epsilonproteobacteria</taxon>
        <taxon>Campylobacterales</taxon>
        <taxon>Campylobacteraceae</taxon>
        <taxon>Campylobacter</taxon>
    </lineage>
</organism>
<dbReference type="Pfam" id="PF03853">
    <property type="entry name" value="YjeF_N"/>
    <property type="match status" value="1"/>
</dbReference>
<comment type="catalytic activity">
    <reaction evidence="1 17">
        <text>(6R)-NADHX = (6S)-NADHX</text>
        <dbReference type="Rhea" id="RHEA:32215"/>
        <dbReference type="ChEBI" id="CHEBI:64074"/>
        <dbReference type="ChEBI" id="CHEBI:64075"/>
        <dbReference type="EC" id="5.1.99.6"/>
    </reaction>
</comment>
<evidence type="ECO:0000256" key="11">
    <source>
        <dbReference type="ARBA" id="ARBA00023235"/>
    </source>
</evidence>
<evidence type="ECO:0000256" key="4">
    <source>
        <dbReference type="ARBA" id="ARBA00009524"/>
    </source>
</evidence>
<evidence type="ECO:0000313" key="21">
    <source>
        <dbReference type="Proteomes" id="UP000321629"/>
    </source>
</evidence>
<protein>
    <recommendedName>
        <fullName evidence="17">Bifunctional NAD(P)H-hydrate repair enzyme</fullName>
    </recommendedName>
    <alternativeName>
        <fullName evidence="17">Nicotinamide nucleotide repair protein</fullName>
    </alternativeName>
    <domain>
        <recommendedName>
            <fullName evidence="17">ADP-dependent (S)-NAD(P)H-hydrate dehydratase</fullName>
            <ecNumber evidence="17">4.2.1.136</ecNumber>
        </recommendedName>
        <alternativeName>
            <fullName evidence="17">ADP-dependent NAD(P)HX dehydratase</fullName>
        </alternativeName>
    </domain>
    <domain>
        <recommendedName>
            <fullName evidence="17">NAD(P)H-hydrate epimerase</fullName>
            <ecNumber evidence="17">5.1.99.6</ecNumber>
        </recommendedName>
    </domain>
</protein>
<dbReference type="InterPro" id="IPR017953">
    <property type="entry name" value="Carbohydrate_kinase_pred_CS"/>
</dbReference>
<keyword evidence="10 17" id="KW-0520">NAD</keyword>
<evidence type="ECO:0000256" key="15">
    <source>
        <dbReference type="ARBA" id="ARBA00048238"/>
    </source>
</evidence>
<dbReference type="EC" id="4.2.1.136" evidence="17"/>
<dbReference type="Proteomes" id="UP000321629">
    <property type="component" value="Unassembled WGS sequence"/>
</dbReference>
<dbReference type="InterPro" id="IPR000631">
    <property type="entry name" value="CARKD"/>
</dbReference>
<comment type="catalytic activity">
    <reaction evidence="2 17">
        <text>(6R)-NADPHX = (6S)-NADPHX</text>
        <dbReference type="Rhea" id="RHEA:32227"/>
        <dbReference type="ChEBI" id="CHEBI:64076"/>
        <dbReference type="ChEBI" id="CHEBI:64077"/>
        <dbReference type="EC" id="5.1.99.6"/>
    </reaction>
</comment>
<accession>A0A5C7DXE6</accession>
<dbReference type="Pfam" id="PF01256">
    <property type="entry name" value="Carb_kinase"/>
    <property type="match status" value="1"/>
</dbReference>
<evidence type="ECO:0000256" key="12">
    <source>
        <dbReference type="ARBA" id="ARBA00023239"/>
    </source>
</evidence>
<dbReference type="GO" id="GO:0052855">
    <property type="term" value="F:ADP-dependent NAD(P)H-hydrate dehydratase activity"/>
    <property type="evidence" value="ECO:0007669"/>
    <property type="project" value="UniProtKB-UniRule"/>
</dbReference>
<keyword evidence="8 17" id="KW-0521">NADP</keyword>
<evidence type="ECO:0000256" key="14">
    <source>
        <dbReference type="ARBA" id="ARBA00025153"/>
    </source>
</evidence>
<dbReference type="Gene3D" id="3.40.1190.20">
    <property type="match status" value="1"/>
</dbReference>
<comment type="catalytic activity">
    <reaction evidence="16 17">
        <text>(6S)-NADPHX + ADP = AMP + phosphate + NADPH + H(+)</text>
        <dbReference type="Rhea" id="RHEA:32235"/>
        <dbReference type="ChEBI" id="CHEBI:15378"/>
        <dbReference type="ChEBI" id="CHEBI:43474"/>
        <dbReference type="ChEBI" id="CHEBI:57783"/>
        <dbReference type="ChEBI" id="CHEBI:64076"/>
        <dbReference type="ChEBI" id="CHEBI:456215"/>
        <dbReference type="ChEBI" id="CHEBI:456216"/>
        <dbReference type="EC" id="4.2.1.136"/>
    </reaction>
</comment>
<keyword evidence="5 17" id="KW-0479">Metal-binding</keyword>
<dbReference type="Gene3D" id="3.40.50.10260">
    <property type="entry name" value="YjeF N-terminal domain"/>
    <property type="match status" value="1"/>
</dbReference>
<keyword evidence="11 17" id="KW-0413">Isomerase</keyword>
<dbReference type="GO" id="GO:0005524">
    <property type="term" value="F:ATP binding"/>
    <property type="evidence" value="ECO:0007669"/>
    <property type="project" value="UniProtKB-UniRule"/>
</dbReference>
<keyword evidence="13" id="KW-0511">Multifunctional enzyme</keyword>
<dbReference type="GO" id="GO:0046872">
    <property type="term" value="F:metal ion binding"/>
    <property type="evidence" value="ECO:0007669"/>
    <property type="project" value="UniProtKB-UniRule"/>
</dbReference>
<dbReference type="PROSITE" id="PS51383">
    <property type="entry name" value="YJEF_C_3"/>
    <property type="match status" value="1"/>
</dbReference>
<dbReference type="AlphaFoldDB" id="A0A5C7DXE6"/>
<comment type="catalytic activity">
    <reaction evidence="15 17">
        <text>(6S)-NADHX + ADP = AMP + phosphate + NADH + H(+)</text>
        <dbReference type="Rhea" id="RHEA:32223"/>
        <dbReference type="ChEBI" id="CHEBI:15378"/>
        <dbReference type="ChEBI" id="CHEBI:43474"/>
        <dbReference type="ChEBI" id="CHEBI:57945"/>
        <dbReference type="ChEBI" id="CHEBI:64074"/>
        <dbReference type="ChEBI" id="CHEBI:456215"/>
        <dbReference type="ChEBI" id="CHEBI:456216"/>
        <dbReference type="EC" id="4.2.1.136"/>
    </reaction>
</comment>
<dbReference type="PROSITE" id="PS01050">
    <property type="entry name" value="YJEF_C_2"/>
    <property type="match status" value="1"/>
</dbReference>
<feature type="domain" description="YjeF C-terminal" evidence="18">
    <location>
        <begin position="202"/>
        <end position="447"/>
    </location>
</feature>
<dbReference type="NCBIfam" id="TIGR00196">
    <property type="entry name" value="yjeF_cterm"/>
    <property type="match status" value="1"/>
</dbReference>
<reference evidence="20 21" key="1">
    <citation type="submission" date="2019-07" db="EMBL/GenBank/DDBJ databases">
        <title>Rapid identification of Enteric Bacteria from Whole Genome Sequences (WGS) using Average Nucleotide Identity (ANI).</title>
        <authorList>
            <person name="Lane C."/>
        </authorList>
    </citation>
    <scope>NUCLEOTIDE SEQUENCE [LARGE SCALE GENOMIC DNA]</scope>
    <source>
        <strain evidence="20 21">2016D-0084</strain>
    </source>
</reference>
<sequence>MKAICKDNTLFEKELCDKGLDELVMMENAGINLAKFIKKQSKKIKNAKILFLLGGGGNGADGLVAIRHLKKCKAYCFDYKQSFLFKKQKSILENAGFKFLKKEPKFKYYDIIVDCIFGSGLNKALDENLQKIFIKINKSKALKIACDTPSGLGFGECFKADFTLCMGVVKEKLLEDFTKTYVGKIKCLNLGLNLKSKVQNFLLEKKDLKLIDRKINSHKGNFGHIYILASKSAGTLAGLGALEFGAGLVSLVAKDSFSPLLMVKSSISSKANAIALGMGLDNLDILQDEILNNIPLVLDANCFQSHHILLHLNRKDVIITPHPKEFAYLLKMCFGEDISTQEIQKNRFYYAKKFSACCDCVLVLKGANTIITQKEKLYVVNCANAALAKAGSGDVLSGMIAALLGAKFDALSAARNSVLAHALVAKKYKFNLNSFDALKLIKGLKCL</sequence>
<dbReference type="InterPro" id="IPR004443">
    <property type="entry name" value="YjeF_N_dom"/>
</dbReference>
<evidence type="ECO:0000259" key="18">
    <source>
        <dbReference type="PROSITE" id="PS51383"/>
    </source>
</evidence>
<dbReference type="PROSITE" id="PS51385">
    <property type="entry name" value="YJEF_N"/>
    <property type="match status" value="1"/>
</dbReference>
<comment type="function">
    <text evidence="14 17">Bifunctional enzyme that catalyzes the epimerization of the S- and R-forms of NAD(P)HX and the dehydration of the S-form of NAD(P)HX at the expense of ADP, which is converted to AMP. This allows the repair of both epimers of NAD(P)HX, a damaged form of NAD(P)H that is a result of enzymatic or heat-dependent hydration.</text>
</comment>
<comment type="similarity">
    <text evidence="4 17">In the C-terminal section; belongs to the NnrD/CARKD family.</text>
</comment>
<comment type="similarity">
    <text evidence="3 17">In the N-terminal section; belongs to the NnrE/AIBP family.</text>
</comment>
<keyword evidence="7 17" id="KW-0067">ATP-binding</keyword>
<dbReference type="PIRSF" id="PIRSF017184">
    <property type="entry name" value="Nnr"/>
    <property type="match status" value="1"/>
</dbReference>
<proteinExistence type="inferred from homology"/>
<keyword evidence="9 17" id="KW-0630">Potassium</keyword>
<dbReference type="GO" id="GO:0110051">
    <property type="term" value="P:metabolite repair"/>
    <property type="evidence" value="ECO:0007669"/>
    <property type="project" value="TreeGrafter"/>
</dbReference>
<dbReference type="GO" id="GO:0052856">
    <property type="term" value="F:NAD(P)HX epimerase activity"/>
    <property type="evidence" value="ECO:0007669"/>
    <property type="project" value="UniProtKB-EC"/>
</dbReference>
<dbReference type="SUPFAM" id="SSF64153">
    <property type="entry name" value="YjeF N-terminal domain-like"/>
    <property type="match status" value="1"/>
</dbReference>
<dbReference type="PANTHER" id="PTHR12592">
    <property type="entry name" value="ATP-DEPENDENT (S)-NAD(P)H-HYDRATE DEHYDRATASE FAMILY MEMBER"/>
    <property type="match status" value="1"/>
</dbReference>